<protein>
    <submittedName>
        <fullName evidence="7">YkvA family protein</fullName>
    </submittedName>
</protein>
<organism evidence="7 8">
    <name type="scientific">Metabacillus herbersteinensis</name>
    <dbReference type="NCBI Taxonomy" id="283816"/>
    <lineage>
        <taxon>Bacteria</taxon>
        <taxon>Bacillati</taxon>
        <taxon>Bacillota</taxon>
        <taxon>Bacilli</taxon>
        <taxon>Bacillales</taxon>
        <taxon>Bacillaceae</taxon>
        <taxon>Metabacillus</taxon>
    </lineage>
</organism>
<keyword evidence="8" id="KW-1185">Reference proteome</keyword>
<dbReference type="RefSeq" id="WP_378930605.1">
    <property type="nucleotide sequence ID" value="NZ_JBHLVO010000002.1"/>
</dbReference>
<accession>A0ABV6GBE9</accession>
<evidence type="ECO:0000256" key="5">
    <source>
        <dbReference type="SAM" id="Phobius"/>
    </source>
</evidence>
<keyword evidence="3 5" id="KW-1133">Transmembrane helix</keyword>
<evidence type="ECO:0000256" key="4">
    <source>
        <dbReference type="ARBA" id="ARBA00023136"/>
    </source>
</evidence>
<dbReference type="Proteomes" id="UP001589854">
    <property type="component" value="Unassembled WGS sequence"/>
</dbReference>
<dbReference type="Pfam" id="PF06803">
    <property type="entry name" value="DUF1232"/>
    <property type="match status" value="1"/>
</dbReference>
<feature type="domain" description="DUF1232" evidence="6">
    <location>
        <begin position="71"/>
        <end position="106"/>
    </location>
</feature>
<comment type="caution">
    <text evidence="7">The sequence shown here is derived from an EMBL/GenBank/DDBJ whole genome shotgun (WGS) entry which is preliminary data.</text>
</comment>
<keyword evidence="4 5" id="KW-0472">Membrane</keyword>
<comment type="subcellular location">
    <subcellularLocation>
        <location evidence="1">Endomembrane system</location>
        <topology evidence="1">Multi-pass membrane protein</topology>
    </subcellularLocation>
</comment>
<proteinExistence type="predicted"/>
<dbReference type="InterPro" id="IPR010652">
    <property type="entry name" value="DUF1232"/>
</dbReference>
<feature type="transmembrane region" description="Helical" evidence="5">
    <location>
        <begin position="66"/>
        <end position="85"/>
    </location>
</feature>
<evidence type="ECO:0000313" key="8">
    <source>
        <dbReference type="Proteomes" id="UP001589854"/>
    </source>
</evidence>
<evidence type="ECO:0000256" key="1">
    <source>
        <dbReference type="ARBA" id="ARBA00004127"/>
    </source>
</evidence>
<dbReference type="EMBL" id="JBHLVO010000002">
    <property type="protein sequence ID" value="MFC0270534.1"/>
    <property type="molecule type" value="Genomic_DNA"/>
</dbReference>
<evidence type="ECO:0000259" key="6">
    <source>
        <dbReference type="Pfam" id="PF06803"/>
    </source>
</evidence>
<keyword evidence="2 5" id="KW-0812">Transmembrane</keyword>
<evidence type="ECO:0000256" key="2">
    <source>
        <dbReference type="ARBA" id="ARBA00022692"/>
    </source>
</evidence>
<sequence length="140" mass="16041">MIRQLLKRFEPKANKYLLDKQKTQGLLTKASSKAVENRTGLKGIYHKLQLLFEAIKAWKSGVYPHFPKKSLVMIVAAILYFLAPIDLIPDFLLGFGIVDDAAVLAFVVKHLGKDLEQFEKWKEIEDKTIEIHDSFPSKKE</sequence>
<evidence type="ECO:0000313" key="7">
    <source>
        <dbReference type="EMBL" id="MFC0270534.1"/>
    </source>
</evidence>
<name>A0ABV6GBE9_9BACI</name>
<gene>
    <name evidence="7" type="ORF">ACFFIX_03565</name>
</gene>
<reference evidence="7 8" key="1">
    <citation type="submission" date="2024-09" db="EMBL/GenBank/DDBJ databases">
        <authorList>
            <person name="Sun Q."/>
            <person name="Mori K."/>
        </authorList>
    </citation>
    <scope>NUCLEOTIDE SEQUENCE [LARGE SCALE GENOMIC DNA]</scope>
    <source>
        <strain evidence="7 8">CCM 7228</strain>
    </source>
</reference>
<evidence type="ECO:0000256" key="3">
    <source>
        <dbReference type="ARBA" id="ARBA00022989"/>
    </source>
</evidence>